<dbReference type="PANTHER" id="PTHR30537">
    <property type="entry name" value="HTH-TYPE TRANSCRIPTIONAL REGULATOR"/>
    <property type="match status" value="1"/>
</dbReference>
<keyword evidence="3" id="KW-0805">Transcription regulation</keyword>
<evidence type="ECO:0000256" key="1">
    <source>
        <dbReference type="ARBA" id="ARBA00003502"/>
    </source>
</evidence>
<dbReference type="InterPro" id="IPR000847">
    <property type="entry name" value="LysR_HTH_N"/>
</dbReference>
<dbReference type="SUPFAM" id="SSF53850">
    <property type="entry name" value="Periplasmic binding protein-like II"/>
    <property type="match status" value="1"/>
</dbReference>
<evidence type="ECO:0000256" key="3">
    <source>
        <dbReference type="ARBA" id="ARBA00023015"/>
    </source>
</evidence>
<keyword evidence="5" id="KW-0804">Transcription</keyword>
<dbReference type="GO" id="GO:0006351">
    <property type="term" value="P:DNA-templated transcription"/>
    <property type="evidence" value="ECO:0007669"/>
    <property type="project" value="TreeGrafter"/>
</dbReference>
<dbReference type="OrthoDB" id="9813056at2"/>
<evidence type="ECO:0000256" key="2">
    <source>
        <dbReference type="ARBA" id="ARBA00009437"/>
    </source>
</evidence>
<dbReference type="InterPro" id="IPR036390">
    <property type="entry name" value="WH_DNA-bd_sf"/>
</dbReference>
<keyword evidence="4" id="KW-0238">DNA-binding</keyword>
<dbReference type="InterPro" id="IPR005119">
    <property type="entry name" value="LysR_subst-bd"/>
</dbReference>
<dbReference type="Gene3D" id="3.40.190.290">
    <property type="match status" value="1"/>
</dbReference>
<dbReference type="Pfam" id="PF03466">
    <property type="entry name" value="LysR_substrate"/>
    <property type="match status" value="1"/>
</dbReference>
<proteinExistence type="inferred from homology"/>
<accession>A0A1M6VGH2</accession>
<dbReference type="PROSITE" id="PS50931">
    <property type="entry name" value="HTH_LYSR"/>
    <property type="match status" value="1"/>
</dbReference>
<dbReference type="GO" id="GO:0003700">
    <property type="term" value="F:DNA-binding transcription factor activity"/>
    <property type="evidence" value="ECO:0007669"/>
    <property type="project" value="InterPro"/>
</dbReference>
<sequence length="304" mass="34185">MAQIQLTELTAFVAVAEQLSFTKAALKVGIALPTMSQAIRSLEERLGVRLFNRTTRSVALTEAGDRLLAEIQPIVEGIDHALESVNLFRDKPVGTLRLAASRPSAIRVLAPMIQPFLSEYPAIRLEISVDDTHSDIVSGRFDAGIRVGHRVERDMTILRLLDDFRMFAVAAPSYIARHPKPSLPRDLHVHNCIRFRTPWDGSIQPWIFNNGRQHTELAVEGSLTVNDLELLLSAALDGVGVAYLAEPMIEQHLAEGRLVTLLEGWSCTLPGIFLYHPSRRQTPMPLLVFLKFIEKWRKHTLHRR</sequence>
<name>A0A1M6VGH2_9BRAD</name>
<dbReference type="EMBL" id="LT670844">
    <property type="protein sequence ID" value="SHK80592.1"/>
    <property type="molecule type" value="Genomic_DNA"/>
</dbReference>
<dbReference type="PRINTS" id="PR00039">
    <property type="entry name" value="HTHLYSR"/>
</dbReference>
<dbReference type="FunFam" id="1.10.10.10:FF:000001">
    <property type="entry name" value="LysR family transcriptional regulator"/>
    <property type="match status" value="1"/>
</dbReference>
<organism evidence="7 8">
    <name type="scientific">Bradyrhizobium lablabi</name>
    <dbReference type="NCBI Taxonomy" id="722472"/>
    <lineage>
        <taxon>Bacteria</taxon>
        <taxon>Pseudomonadati</taxon>
        <taxon>Pseudomonadota</taxon>
        <taxon>Alphaproteobacteria</taxon>
        <taxon>Hyphomicrobiales</taxon>
        <taxon>Nitrobacteraceae</taxon>
        <taxon>Bradyrhizobium</taxon>
    </lineage>
</organism>
<dbReference type="CDD" id="cd08474">
    <property type="entry name" value="PBP2_CrgA_like_5"/>
    <property type="match status" value="1"/>
</dbReference>
<evidence type="ECO:0000313" key="8">
    <source>
        <dbReference type="Proteomes" id="UP000189935"/>
    </source>
</evidence>
<dbReference type="InterPro" id="IPR058163">
    <property type="entry name" value="LysR-type_TF_proteobact-type"/>
</dbReference>
<evidence type="ECO:0000313" key="7">
    <source>
        <dbReference type="EMBL" id="SHK80592.1"/>
    </source>
</evidence>
<dbReference type="Proteomes" id="UP000189935">
    <property type="component" value="Chromosome I"/>
</dbReference>
<gene>
    <name evidence="7" type="ORF">SAMN05444159_4227</name>
</gene>
<comment type="function">
    <text evidence="1">NodD regulates the expression of the nodABCFE genes which encode other nodulation proteins. NodD is also a negative regulator of its own expression. Binds flavonoids as inducers.</text>
</comment>
<evidence type="ECO:0000259" key="6">
    <source>
        <dbReference type="PROSITE" id="PS50931"/>
    </source>
</evidence>
<evidence type="ECO:0000256" key="5">
    <source>
        <dbReference type="ARBA" id="ARBA00023163"/>
    </source>
</evidence>
<feature type="domain" description="HTH lysR-type" evidence="6">
    <location>
        <begin position="4"/>
        <end position="61"/>
    </location>
</feature>
<evidence type="ECO:0000256" key="4">
    <source>
        <dbReference type="ARBA" id="ARBA00023125"/>
    </source>
</evidence>
<reference evidence="7 8" key="1">
    <citation type="submission" date="2016-11" db="EMBL/GenBank/DDBJ databases">
        <authorList>
            <person name="Jaros S."/>
            <person name="Januszkiewicz K."/>
            <person name="Wedrychowicz H."/>
        </authorList>
    </citation>
    <scope>NUCLEOTIDE SEQUENCE [LARGE SCALE GENOMIC DNA]</scope>
    <source>
        <strain evidence="7 8">GAS499</strain>
    </source>
</reference>
<protein>
    <submittedName>
        <fullName evidence="7">Transcriptional regulator, LysR family</fullName>
    </submittedName>
</protein>
<dbReference type="RefSeq" id="WP_079541062.1">
    <property type="nucleotide sequence ID" value="NZ_LT670844.1"/>
</dbReference>
<dbReference type="PANTHER" id="PTHR30537:SF1">
    <property type="entry name" value="HTH-TYPE TRANSCRIPTIONAL REGULATOR PGRR"/>
    <property type="match status" value="1"/>
</dbReference>
<comment type="similarity">
    <text evidence="2">Belongs to the LysR transcriptional regulatory family.</text>
</comment>
<dbReference type="Gene3D" id="1.10.10.10">
    <property type="entry name" value="Winged helix-like DNA-binding domain superfamily/Winged helix DNA-binding domain"/>
    <property type="match status" value="1"/>
</dbReference>
<dbReference type="AlphaFoldDB" id="A0A1M6VGH2"/>
<dbReference type="InterPro" id="IPR036388">
    <property type="entry name" value="WH-like_DNA-bd_sf"/>
</dbReference>
<dbReference type="SUPFAM" id="SSF46785">
    <property type="entry name" value="Winged helix' DNA-binding domain"/>
    <property type="match status" value="1"/>
</dbReference>
<dbReference type="Pfam" id="PF00126">
    <property type="entry name" value="HTH_1"/>
    <property type="match status" value="1"/>
</dbReference>
<dbReference type="GO" id="GO:0043565">
    <property type="term" value="F:sequence-specific DNA binding"/>
    <property type="evidence" value="ECO:0007669"/>
    <property type="project" value="TreeGrafter"/>
</dbReference>